<dbReference type="InterPro" id="IPR007263">
    <property type="entry name" value="DCC1-like"/>
</dbReference>
<proteinExistence type="predicted"/>
<protein>
    <submittedName>
        <fullName evidence="1">Predicted thiol-disulfide oxidoreductase YuxK, DCC family</fullName>
    </submittedName>
</protein>
<evidence type="ECO:0000313" key="1">
    <source>
        <dbReference type="EMBL" id="SDT25725.1"/>
    </source>
</evidence>
<dbReference type="AlphaFoldDB" id="A0A1H1YW01"/>
<dbReference type="OrthoDB" id="9813713at2"/>
<sequence length="142" mass="15952">MIGAGRRTEPWVIIDGDCAFCTSSTNWLGDRLHRRDRPDARRVPYQFLDLDSFGLTEERTRHEMIWVAAGDVPAQLPGGAPAFAAWLQYAGMPYAVVGRLIASRPIRPIARRVYQWVSRNRRRLPGGTPACALPPPQPDSDR</sequence>
<dbReference type="EMBL" id="LT629772">
    <property type="protein sequence ID" value="SDT25725.1"/>
    <property type="molecule type" value="Genomic_DNA"/>
</dbReference>
<gene>
    <name evidence="1" type="ORF">SAMN04489812_4821</name>
</gene>
<organism evidence="1 2">
    <name type="scientific">Microlunatus soli</name>
    <dbReference type="NCBI Taxonomy" id="630515"/>
    <lineage>
        <taxon>Bacteria</taxon>
        <taxon>Bacillati</taxon>
        <taxon>Actinomycetota</taxon>
        <taxon>Actinomycetes</taxon>
        <taxon>Propionibacteriales</taxon>
        <taxon>Propionibacteriaceae</taxon>
        <taxon>Microlunatus</taxon>
    </lineage>
</organism>
<dbReference type="Pfam" id="PF04134">
    <property type="entry name" value="DCC1-like"/>
    <property type="match status" value="1"/>
</dbReference>
<evidence type="ECO:0000313" key="2">
    <source>
        <dbReference type="Proteomes" id="UP000199103"/>
    </source>
</evidence>
<reference evidence="1 2" key="1">
    <citation type="submission" date="2016-10" db="EMBL/GenBank/DDBJ databases">
        <authorList>
            <person name="de Groot N.N."/>
        </authorList>
    </citation>
    <scope>NUCLEOTIDE SEQUENCE [LARGE SCALE GENOMIC DNA]</scope>
    <source>
        <strain evidence="1 2">DSM 21800</strain>
    </source>
</reference>
<accession>A0A1H1YW01</accession>
<dbReference type="GO" id="GO:0015035">
    <property type="term" value="F:protein-disulfide reductase activity"/>
    <property type="evidence" value="ECO:0007669"/>
    <property type="project" value="InterPro"/>
</dbReference>
<dbReference type="Proteomes" id="UP000199103">
    <property type="component" value="Chromosome I"/>
</dbReference>
<dbReference type="STRING" id="630515.SAMN04489812_4821"/>
<keyword evidence="2" id="KW-1185">Reference proteome</keyword>
<name>A0A1H1YW01_9ACTN</name>